<feature type="compositionally biased region" description="Basic and acidic residues" evidence="1">
    <location>
        <begin position="124"/>
        <end position="133"/>
    </location>
</feature>
<dbReference type="Proteomes" id="UP000596660">
    <property type="component" value="Unplaced"/>
</dbReference>
<feature type="compositionally biased region" description="Basic residues" evidence="1">
    <location>
        <begin position="184"/>
        <end position="197"/>
    </location>
</feature>
<protein>
    <submittedName>
        <fullName evidence="2">Uncharacterized protein</fullName>
    </submittedName>
</protein>
<evidence type="ECO:0000313" key="2">
    <source>
        <dbReference type="EnsemblPlants" id="AUR62044131-RA:cds"/>
    </source>
</evidence>
<proteinExistence type="predicted"/>
<accession>A0A803NDE0</accession>
<name>A0A803NDE0_CHEQI</name>
<feature type="region of interest" description="Disordered" evidence="1">
    <location>
        <begin position="89"/>
        <end position="133"/>
    </location>
</feature>
<keyword evidence="3" id="KW-1185">Reference proteome</keyword>
<feature type="region of interest" description="Disordered" evidence="1">
    <location>
        <begin position="1"/>
        <end position="30"/>
    </location>
</feature>
<feature type="region of interest" description="Disordered" evidence="1">
    <location>
        <begin position="175"/>
        <end position="197"/>
    </location>
</feature>
<organism evidence="2 3">
    <name type="scientific">Chenopodium quinoa</name>
    <name type="common">Quinoa</name>
    <dbReference type="NCBI Taxonomy" id="63459"/>
    <lineage>
        <taxon>Eukaryota</taxon>
        <taxon>Viridiplantae</taxon>
        <taxon>Streptophyta</taxon>
        <taxon>Embryophyta</taxon>
        <taxon>Tracheophyta</taxon>
        <taxon>Spermatophyta</taxon>
        <taxon>Magnoliopsida</taxon>
        <taxon>eudicotyledons</taxon>
        <taxon>Gunneridae</taxon>
        <taxon>Pentapetalae</taxon>
        <taxon>Caryophyllales</taxon>
        <taxon>Chenopodiaceae</taxon>
        <taxon>Chenopodioideae</taxon>
        <taxon>Atripliceae</taxon>
        <taxon>Chenopodium</taxon>
    </lineage>
</organism>
<dbReference type="Gramene" id="AUR62044131-RA">
    <property type="protein sequence ID" value="AUR62044131-RA:cds"/>
    <property type="gene ID" value="AUR62044131"/>
</dbReference>
<evidence type="ECO:0000313" key="3">
    <source>
        <dbReference type="Proteomes" id="UP000596660"/>
    </source>
</evidence>
<reference evidence="2" key="1">
    <citation type="journal article" date="2017" name="Nature">
        <title>The genome of Chenopodium quinoa.</title>
        <authorList>
            <person name="Jarvis D.E."/>
            <person name="Ho Y.S."/>
            <person name="Lightfoot D.J."/>
            <person name="Schmoeckel S.M."/>
            <person name="Li B."/>
            <person name="Borm T.J.A."/>
            <person name="Ohyanagi H."/>
            <person name="Mineta K."/>
            <person name="Michell C.T."/>
            <person name="Saber N."/>
            <person name="Kharbatia N.M."/>
            <person name="Rupper R.R."/>
            <person name="Sharp A.R."/>
            <person name="Dally N."/>
            <person name="Boughton B.A."/>
            <person name="Woo Y.H."/>
            <person name="Gao G."/>
            <person name="Schijlen E.G.W.M."/>
            <person name="Guo X."/>
            <person name="Momin A.A."/>
            <person name="Negrao S."/>
            <person name="Al-Babili S."/>
            <person name="Gehring C."/>
            <person name="Roessner U."/>
            <person name="Jung C."/>
            <person name="Murphy K."/>
            <person name="Arold S.T."/>
            <person name="Gojobori T."/>
            <person name="van der Linden C.G."/>
            <person name="van Loo E.N."/>
            <person name="Jellen E.N."/>
            <person name="Maughan P.J."/>
            <person name="Tester M."/>
        </authorList>
    </citation>
    <scope>NUCLEOTIDE SEQUENCE [LARGE SCALE GENOMIC DNA]</scope>
    <source>
        <strain evidence="2">cv. PI 614886</strain>
    </source>
</reference>
<evidence type="ECO:0000256" key="1">
    <source>
        <dbReference type="SAM" id="MobiDB-lite"/>
    </source>
</evidence>
<reference evidence="2" key="2">
    <citation type="submission" date="2021-03" db="UniProtKB">
        <authorList>
            <consortium name="EnsemblPlants"/>
        </authorList>
    </citation>
    <scope>IDENTIFICATION</scope>
</reference>
<dbReference type="AlphaFoldDB" id="A0A803NDE0"/>
<sequence>MREESQLSETVGGIMDANMEDGARLSSPKNFNQAEPKYRFVNRRRPGSIIFMSRKDYLSIKQGKSYHCFNSNQGSFMFVRIATKAKNFSKDEENQENVQPHAPSTFVADQEQPQGGEASVISEDSGKRVGENQERNDIFIECKGEASGGGTQNRIVNEQQPNIFLCRSGNGSFSLAPNPEQVPKKFRVAKARSRGGR</sequence>
<dbReference type="EnsemblPlants" id="AUR62044131-RA">
    <property type="protein sequence ID" value="AUR62044131-RA:cds"/>
    <property type="gene ID" value="AUR62044131"/>
</dbReference>